<feature type="domain" description="ABM" evidence="1">
    <location>
        <begin position="29"/>
        <end position="81"/>
    </location>
</feature>
<keyword evidence="3" id="KW-1185">Reference proteome</keyword>
<reference evidence="3" key="1">
    <citation type="journal article" date="2022" name="G3 (Bethesda)">
        <title>Unveiling the complete genome sequence of Alicyclobacillus acidoterrestris DSM 3922T, a taint-producing strain.</title>
        <authorList>
            <person name="Leonardo I.C."/>
            <person name="Barreto Crespo M.T."/>
            <person name="Gaspar F.B."/>
        </authorList>
    </citation>
    <scope>NUCLEOTIDE SEQUENCE [LARGE SCALE GENOMIC DNA]</scope>
    <source>
        <strain evidence="3">DSM 3922</strain>
    </source>
</reference>
<dbReference type="Gene3D" id="3.30.70.100">
    <property type="match status" value="1"/>
</dbReference>
<dbReference type="Proteomes" id="UP000829401">
    <property type="component" value="Chromosome"/>
</dbReference>
<evidence type="ECO:0000259" key="1">
    <source>
        <dbReference type="Pfam" id="PF03992"/>
    </source>
</evidence>
<protein>
    <submittedName>
        <fullName evidence="2">Antibiotic biosynthesis monooxygenase</fullName>
    </submittedName>
</protein>
<organism evidence="2 3">
    <name type="scientific">Alicyclobacillus acidoterrestris (strain ATCC 49025 / DSM 3922 / CIP 106132 / NCIMB 13137 / GD3B)</name>
    <dbReference type="NCBI Taxonomy" id="1356854"/>
    <lineage>
        <taxon>Bacteria</taxon>
        <taxon>Bacillati</taxon>
        <taxon>Bacillota</taxon>
        <taxon>Bacilli</taxon>
        <taxon>Bacillales</taxon>
        <taxon>Alicyclobacillaceae</taxon>
        <taxon>Alicyclobacillus</taxon>
    </lineage>
</organism>
<dbReference type="eggNOG" id="COG2329">
    <property type="taxonomic scope" value="Bacteria"/>
</dbReference>
<dbReference type="EMBL" id="CP080467">
    <property type="protein sequence ID" value="UNO47709.1"/>
    <property type="molecule type" value="Genomic_DNA"/>
</dbReference>
<dbReference type="PANTHER" id="PTHR37811">
    <property type="entry name" value="BLL5343 PROTEIN"/>
    <property type="match status" value="1"/>
</dbReference>
<dbReference type="InterPro" id="IPR007138">
    <property type="entry name" value="ABM_dom"/>
</dbReference>
<dbReference type="KEGG" id="aaco:K1I37_13535"/>
<evidence type="ECO:0000313" key="3">
    <source>
        <dbReference type="Proteomes" id="UP000829401"/>
    </source>
</evidence>
<dbReference type="SUPFAM" id="SSF54909">
    <property type="entry name" value="Dimeric alpha+beta barrel"/>
    <property type="match status" value="1"/>
</dbReference>
<dbReference type="PANTHER" id="PTHR37811:SF2">
    <property type="entry name" value="ABM DOMAIN-CONTAINING PROTEIN"/>
    <property type="match status" value="1"/>
</dbReference>
<dbReference type="RefSeq" id="WP_021297736.1">
    <property type="nucleotide sequence ID" value="NZ_AURB01000159.1"/>
</dbReference>
<keyword evidence="2" id="KW-0503">Monooxygenase</keyword>
<dbReference type="STRING" id="1356854.N007_13415"/>
<accession>A0A9E7CQF4</accession>
<proteinExistence type="predicted"/>
<dbReference type="InterPro" id="IPR052936">
    <property type="entry name" value="Jasmonate_Hydroxylase-like"/>
</dbReference>
<evidence type="ECO:0000313" key="2">
    <source>
        <dbReference type="EMBL" id="UNO47709.1"/>
    </source>
</evidence>
<dbReference type="OrthoDB" id="9798439at2"/>
<keyword evidence="2" id="KW-0560">Oxidoreductase</keyword>
<dbReference type="InterPro" id="IPR011008">
    <property type="entry name" value="Dimeric_a/b-barrel"/>
</dbReference>
<name>T0D0H8_ALIAG</name>
<dbReference type="Pfam" id="PF03992">
    <property type="entry name" value="ABM"/>
    <property type="match status" value="1"/>
</dbReference>
<dbReference type="GO" id="GO:0004497">
    <property type="term" value="F:monooxygenase activity"/>
    <property type="evidence" value="ECO:0007669"/>
    <property type="project" value="UniProtKB-KW"/>
</dbReference>
<accession>T0D0H8</accession>
<sequence>MENIADTPKPPYYAVIFTADRTNVTDGYDEMARQMVEMVQTQPGFLGLETAESGVGILVSYWDSLESIRQWQQHGRHQEARVRGRTEWYSAYKTRICKVEREYGHHH</sequence>
<dbReference type="AlphaFoldDB" id="T0D0H8"/>
<gene>
    <name evidence="2" type="ORF">K1I37_13535</name>
</gene>